<dbReference type="AlphaFoldDB" id="A0A658R393"/>
<protein>
    <submittedName>
        <fullName evidence="1">Uncharacterized protein</fullName>
    </submittedName>
</protein>
<comment type="caution">
    <text evidence="1">The sequence shown here is derived from an EMBL/GenBank/DDBJ whole genome shotgun (WGS) entry which is preliminary data.</text>
</comment>
<organism evidence="1 2">
    <name type="scientific">Caballeronia concitans</name>
    <dbReference type="NCBI Taxonomy" id="1777133"/>
    <lineage>
        <taxon>Bacteria</taxon>
        <taxon>Pseudomonadati</taxon>
        <taxon>Pseudomonadota</taxon>
        <taxon>Betaproteobacteria</taxon>
        <taxon>Burkholderiales</taxon>
        <taxon>Burkholderiaceae</taxon>
        <taxon>Caballeronia</taxon>
    </lineage>
</organism>
<gene>
    <name evidence="1" type="ORF">AWB72_04596</name>
</gene>
<reference evidence="1 2" key="1">
    <citation type="submission" date="2016-01" db="EMBL/GenBank/DDBJ databases">
        <authorList>
            <person name="Peeters C."/>
        </authorList>
    </citation>
    <scope>NUCLEOTIDE SEQUENCE [LARGE SCALE GENOMIC DNA]</scope>
    <source>
        <strain evidence="1">LMG 29315</strain>
    </source>
</reference>
<dbReference type="EMBL" id="FCNV02000012">
    <property type="protein sequence ID" value="SAL43675.1"/>
    <property type="molecule type" value="Genomic_DNA"/>
</dbReference>
<keyword evidence="2" id="KW-1185">Reference proteome</keyword>
<sequence>MKPGLIPGIIVAVALRAPVSPLSDGRLPVDAAKPREAWPALEQVHFPGVPLGGYITLKSIRLYDDSLAFRATARDSFNDSGGE</sequence>
<dbReference type="RefSeq" id="WP_143754671.1">
    <property type="nucleotide sequence ID" value="NZ_FCNV02000012.1"/>
</dbReference>
<proteinExistence type="predicted"/>
<name>A0A658R393_9BURK</name>
<evidence type="ECO:0000313" key="2">
    <source>
        <dbReference type="Proteomes" id="UP000198263"/>
    </source>
</evidence>
<dbReference type="Proteomes" id="UP000198263">
    <property type="component" value="Unassembled WGS sequence"/>
</dbReference>
<accession>A0A658R393</accession>
<evidence type="ECO:0000313" key="1">
    <source>
        <dbReference type="EMBL" id="SAL43675.1"/>
    </source>
</evidence>